<keyword evidence="3" id="KW-1185">Reference proteome</keyword>
<dbReference type="RefSeq" id="WP_382311019.1">
    <property type="nucleotide sequence ID" value="NZ_JBHUFD010000001.1"/>
</dbReference>
<organism evidence="2 3">
    <name type="scientific">Hymenobacter bucti</name>
    <dbReference type="NCBI Taxonomy" id="1844114"/>
    <lineage>
        <taxon>Bacteria</taxon>
        <taxon>Pseudomonadati</taxon>
        <taxon>Bacteroidota</taxon>
        <taxon>Cytophagia</taxon>
        <taxon>Cytophagales</taxon>
        <taxon>Hymenobacteraceae</taxon>
        <taxon>Hymenobacter</taxon>
    </lineage>
</organism>
<evidence type="ECO:0000313" key="3">
    <source>
        <dbReference type="Proteomes" id="UP001597197"/>
    </source>
</evidence>
<comment type="caution">
    <text evidence="2">The sequence shown here is derived from an EMBL/GenBank/DDBJ whole genome shotgun (WGS) entry which is preliminary data.</text>
</comment>
<name>A0ABW4QMX6_9BACT</name>
<protein>
    <submittedName>
        <fullName evidence="2">ATP-grasp domain-containing protein</fullName>
    </submittedName>
</protein>
<dbReference type="Pfam" id="PF14243">
    <property type="entry name" value="R2K_3"/>
    <property type="match status" value="1"/>
</dbReference>
<evidence type="ECO:0000313" key="2">
    <source>
        <dbReference type="EMBL" id="MFD1870874.1"/>
    </source>
</evidence>
<feature type="domain" description="ATP-grasp" evidence="1">
    <location>
        <begin position="97"/>
        <end position="239"/>
    </location>
</feature>
<proteinExistence type="predicted"/>
<dbReference type="Proteomes" id="UP001597197">
    <property type="component" value="Unassembled WGS sequence"/>
</dbReference>
<accession>A0ABW4QMX6</accession>
<dbReference type="InterPro" id="IPR025643">
    <property type="entry name" value="R2K_3"/>
</dbReference>
<evidence type="ECO:0000259" key="1">
    <source>
        <dbReference type="Pfam" id="PF14243"/>
    </source>
</evidence>
<dbReference type="EMBL" id="JBHUFD010000001">
    <property type="protein sequence ID" value="MFD1870874.1"/>
    <property type="molecule type" value="Genomic_DNA"/>
</dbReference>
<reference evidence="3" key="1">
    <citation type="journal article" date="2019" name="Int. J. Syst. Evol. Microbiol.">
        <title>The Global Catalogue of Microorganisms (GCM) 10K type strain sequencing project: providing services to taxonomists for standard genome sequencing and annotation.</title>
        <authorList>
            <consortium name="The Broad Institute Genomics Platform"/>
            <consortium name="The Broad Institute Genome Sequencing Center for Infectious Disease"/>
            <person name="Wu L."/>
            <person name="Ma J."/>
        </authorList>
    </citation>
    <scope>NUCLEOTIDE SEQUENCE [LARGE SCALE GENOMIC DNA]</scope>
    <source>
        <strain evidence="3">CGMCC 1.15795</strain>
    </source>
</reference>
<sequence length="260" mass="28484">MHFVYPCLPYQPRTVDPMWAPEYDWARAQGLATGLVDMDNDRAWVPSLAATPSAAADLGPALYRGWMLTAAEYCHLARLLPLAVSSAEYLSSHQATGWYEAVATHTFPSRFLAEPVALDFAKGRRYFVKSLVKSFGADSVLVSQPQLTGFWQQQGLPVGTTLFVRDFVDLKPTSERRFFVVRGQAFGAGGTVLPEALHAAVAALQPRLFYSFDVAETLAGQPVLVEVGDGQVSDLKEWSVAEFGRRVLRALAAAEASETR</sequence>
<gene>
    <name evidence="2" type="ORF">ACFSDX_00440</name>
</gene>